<keyword evidence="2" id="KW-1133">Transmembrane helix</keyword>
<evidence type="ECO:0000313" key="4">
    <source>
        <dbReference type="Proteomes" id="UP000235081"/>
    </source>
</evidence>
<dbReference type="Proteomes" id="UP000235081">
    <property type="component" value="Unassembled WGS sequence"/>
</dbReference>
<dbReference type="Gene3D" id="3.30.700.10">
    <property type="entry name" value="Glycoprotein, Type 4 Pilin"/>
    <property type="match status" value="1"/>
</dbReference>
<dbReference type="InterPro" id="IPR000983">
    <property type="entry name" value="Bac_GSPG_pilin"/>
</dbReference>
<dbReference type="SUPFAM" id="SSF54523">
    <property type="entry name" value="Pili subunits"/>
    <property type="match status" value="1"/>
</dbReference>
<comment type="caution">
    <text evidence="3">The sequence shown here is derived from an EMBL/GenBank/DDBJ whole genome shotgun (WGS) entry which is preliminary data.</text>
</comment>
<dbReference type="RefSeq" id="WP_102181049.1">
    <property type="nucleotide sequence ID" value="NZ_NMQE01000200.1"/>
</dbReference>
<organism evidence="3 4">
    <name type="scientific">Fischerella thermalis CCMEE 5318</name>
    <dbReference type="NCBI Taxonomy" id="2019666"/>
    <lineage>
        <taxon>Bacteria</taxon>
        <taxon>Bacillati</taxon>
        <taxon>Cyanobacteriota</taxon>
        <taxon>Cyanophyceae</taxon>
        <taxon>Nostocales</taxon>
        <taxon>Hapalosiphonaceae</taxon>
        <taxon>Fischerella</taxon>
    </lineage>
</organism>
<protein>
    <recommendedName>
        <fullName evidence="5">Prepilin-type cleavage/methylation domain-containing protein</fullName>
    </recommendedName>
</protein>
<sequence length="218" mass="24740">MVSQNAAFCRRGLTLIELLVVVAIIALLVALLLPVVKYARKRGYEATCISNLRQLSAAWQLYTEDYKDYPATLIDTLPYTKSREIYKCPGDFTEGANDVLTRIAGFPISYYNPPEDDPPHTMFRTRLREDPNHGVIVCVLHGERVFNLPPIGQPVNWTGRVFRALHTGSVRIVHVAPRCYLPPTGGLIRARDWELFSDMPCPRDACPERYEMQEAPCF</sequence>
<dbReference type="GO" id="GO:0015627">
    <property type="term" value="C:type II protein secretion system complex"/>
    <property type="evidence" value="ECO:0007669"/>
    <property type="project" value="InterPro"/>
</dbReference>
<proteinExistence type="predicted"/>
<dbReference type="Pfam" id="PF07963">
    <property type="entry name" value="N_methyl"/>
    <property type="match status" value="1"/>
</dbReference>
<keyword evidence="2" id="KW-0472">Membrane</keyword>
<keyword evidence="2" id="KW-0812">Transmembrane</keyword>
<reference evidence="3 4" key="1">
    <citation type="submission" date="2017-07" db="EMBL/GenBank/DDBJ databases">
        <title>Genomes of Fischerella (Mastigocladus) sp. strains.</title>
        <authorList>
            <person name="Miller S.R."/>
        </authorList>
    </citation>
    <scope>NUCLEOTIDE SEQUENCE [LARGE SCALE GENOMIC DNA]</scope>
    <source>
        <strain evidence="3 4">CCMEE 5318</strain>
    </source>
</reference>
<dbReference type="InterPro" id="IPR012902">
    <property type="entry name" value="N_methyl_site"/>
</dbReference>
<dbReference type="PRINTS" id="PR00813">
    <property type="entry name" value="BCTERIALGSPG"/>
</dbReference>
<evidence type="ECO:0000313" key="3">
    <source>
        <dbReference type="EMBL" id="PMB24657.1"/>
    </source>
</evidence>
<dbReference type="AlphaFoldDB" id="A0A2N6LJG0"/>
<dbReference type="EMBL" id="NMQE01000200">
    <property type="protein sequence ID" value="PMB24657.1"/>
    <property type="molecule type" value="Genomic_DNA"/>
</dbReference>
<evidence type="ECO:0000256" key="1">
    <source>
        <dbReference type="ARBA" id="ARBA00022481"/>
    </source>
</evidence>
<dbReference type="PANTHER" id="PTHR30093:SF2">
    <property type="entry name" value="TYPE II SECRETION SYSTEM PROTEIN H"/>
    <property type="match status" value="1"/>
</dbReference>
<dbReference type="GO" id="GO:0015628">
    <property type="term" value="P:protein secretion by the type II secretion system"/>
    <property type="evidence" value="ECO:0007669"/>
    <property type="project" value="InterPro"/>
</dbReference>
<dbReference type="PROSITE" id="PS00409">
    <property type="entry name" value="PROKAR_NTER_METHYL"/>
    <property type="match status" value="1"/>
</dbReference>
<accession>A0A2N6LJG0</accession>
<gene>
    <name evidence="3" type="ORF">CEN46_07385</name>
</gene>
<dbReference type="PANTHER" id="PTHR30093">
    <property type="entry name" value="GENERAL SECRETION PATHWAY PROTEIN G"/>
    <property type="match status" value="1"/>
</dbReference>
<evidence type="ECO:0000256" key="2">
    <source>
        <dbReference type="SAM" id="Phobius"/>
    </source>
</evidence>
<keyword evidence="1" id="KW-0488">Methylation</keyword>
<dbReference type="NCBIfam" id="TIGR02532">
    <property type="entry name" value="IV_pilin_GFxxxE"/>
    <property type="match status" value="1"/>
</dbReference>
<evidence type="ECO:0008006" key="5">
    <source>
        <dbReference type="Google" id="ProtNLM"/>
    </source>
</evidence>
<feature type="transmembrane region" description="Helical" evidence="2">
    <location>
        <begin position="12"/>
        <end position="33"/>
    </location>
</feature>
<name>A0A2N6LJG0_9CYAN</name>
<dbReference type="InterPro" id="IPR045584">
    <property type="entry name" value="Pilin-like"/>
</dbReference>